<dbReference type="InterPro" id="IPR001810">
    <property type="entry name" value="F-box_dom"/>
</dbReference>
<sequence>MFLSFLRNLACMPSNYADYDPLGTIEPSAWPVASITWTLSPIMRLPPELVHLIISCVDSTMLATCSLVCTLWMPHARARMFRRLSISVSNAHRFGRLFEPLSCVSFGSHVREIELDGSIICDFWTTQVLPKFIVDFPHLNTLTLFGAVPPPLPSAFQVITHLEINYSALAPRITCTISPVAGFVSMFPRLEVLKLTQENGAYPDFGGLSEPIHPPPPHLRRVDLDNAVFLPWITSATHKPPISAIRLDISRSESIKALESLRCLSTSLQSLELIISDLDVGASFLKPNRLDPTTQLRTLRIQADYSQAAHILLKLFSYIDTSCLAEVSLYFAIPYLDSPDPSLLPWSDLDAALAALPSLRRLTVVQVLVSPQGWRSRINQRMLLPDAAHRMPLCHRGFGVGKSSGAADLDSRPPSRAAGSRRWLSDLHAF</sequence>
<organism evidence="2 3">
    <name type="scientific">Mycena albidolilacea</name>
    <dbReference type="NCBI Taxonomy" id="1033008"/>
    <lineage>
        <taxon>Eukaryota</taxon>
        <taxon>Fungi</taxon>
        <taxon>Dikarya</taxon>
        <taxon>Basidiomycota</taxon>
        <taxon>Agaricomycotina</taxon>
        <taxon>Agaricomycetes</taxon>
        <taxon>Agaricomycetidae</taxon>
        <taxon>Agaricales</taxon>
        <taxon>Marasmiineae</taxon>
        <taxon>Mycenaceae</taxon>
        <taxon>Mycena</taxon>
    </lineage>
</organism>
<dbReference type="Pfam" id="PF12937">
    <property type="entry name" value="F-box-like"/>
    <property type="match status" value="1"/>
</dbReference>
<name>A0AAD7A810_9AGAR</name>
<evidence type="ECO:0000313" key="3">
    <source>
        <dbReference type="Proteomes" id="UP001218218"/>
    </source>
</evidence>
<evidence type="ECO:0000259" key="1">
    <source>
        <dbReference type="Pfam" id="PF12937"/>
    </source>
</evidence>
<proteinExistence type="predicted"/>
<dbReference type="SUPFAM" id="SSF81383">
    <property type="entry name" value="F-box domain"/>
    <property type="match status" value="1"/>
</dbReference>
<dbReference type="Proteomes" id="UP001218218">
    <property type="component" value="Unassembled WGS sequence"/>
</dbReference>
<reference evidence="2" key="1">
    <citation type="submission" date="2023-03" db="EMBL/GenBank/DDBJ databases">
        <title>Massive genome expansion in bonnet fungi (Mycena s.s.) driven by repeated elements and novel gene families across ecological guilds.</title>
        <authorList>
            <consortium name="Lawrence Berkeley National Laboratory"/>
            <person name="Harder C.B."/>
            <person name="Miyauchi S."/>
            <person name="Viragh M."/>
            <person name="Kuo A."/>
            <person name="Thoen E."/>
            <person name="Andreopoulos B."/>
            <person name="Lu D."/>
            <person name="Skrede I."/>
            <person name="Drula E."/>
            <person name="Henrissat B."/>
            <person name="Morin E."/>
            <person name="Kohler A."/>
            <person name="Barry K."/>
            <person name="LaButti K."/>
            <person name="Morin E."/>
            <person name="Salamov A."/>
            <person name="Lipzen A."/>
            <person name="Mereny Z."/>
            <person name="Hegedus B."/>
            <person name="Baldrian P."/>
            <person name="Stursova M."/>
            <person name="Weitz H."/>
            <person name="Taylor A."/>
            <person name="Grigoriev I.V."/>
            <person name="Nagy L.G."/>
            <person name="Martin F."/>
            <person name="Kauserud H."/>
        </authorList>
    </citation>
    <scope>NUCLEOTIDE SEQUENCE</scope>
    <source>
        <strain evidence="2">CBHHK002</strain>
    </source>
</reference>
<gene>
    <name evidence="2" type="ORF">DFH08DRAFT_100554</name>
</gene>
<evidence type="ECO:0000313" key="2">
    <source>
        <dbReference type="EMBL" id="KAJ7351509.1"/>
    </source>
</evidence>
<accession>A0AAD7A810</accession>
<protein>
    <recommendedName>
        <fullName evidence="1">F-box domain-containing protein</fullName>
    </recommendedName>
</protein>
<feature type="domain" description="F-box" evidence="1">
    <location>
        <begin position="44"/>
        <end position="85"/>
    </location>
</feature>
<dbReference type="SUPFAM" id="SSF52047">
    <property type="entry name" value="RNI-like"/>
    <property type="match status" value="1"/>
</dbReference>
<dbReference type="AlphaFoldDB" id="A0AAD7A810"/>
<keyword evidence="3" id="KW-1185">Reference proteome</keyword>
<dbReference type="EMBL" id="JARIHO010000013">
    <property type="protein sequence ID" value="KAJ7351509.1"/>
    <property type="molecule type" value="Genomic_DNA"/>
</dbReference>
<dbReference type="InterPro" id="IPR036047">
    <property type="entry name" value="F-box-like_dom_sf"/>
</dbReference>
<comment type="caution">
    <text evidence="2">The sequence shown here is derived from an EMBL/GenBank/DDBJ whole genome shotgun (WGS) entry which is preliminary data.</text>
</comment>